<dbReference type="AlphaFoldDB" id="A0AAN7LLW9"/>
<reference evidence="1 2" key="1">
    <citation type="journal article" date="2023" name="Hortic Res">
        <title>Pangenome of water caltrop reveals structural variations and asymmetric subgenome divergence after allopolyploidization.</title>
        <authorList>
            <person name="Zhang X."/>
            <person name="Chen Y."/>
            <person name="Wang L."/>
            <person name="Yuan Y."/>
            <person name="Fang M."/>
            <person name="Shi L."/>
            <person name="Lu R."/>
            <person name="Comes H.P."/>
            <person name="Ma Y."/>
            <person name="Chen Y."/>
            <person name="Huang G."/>
            <person name="Zhou Y."/>
            <person name="Zheng Z."/>
            <person name="Qiu Y."/>
        </authorList>
    </citation>
    <scope>NUCLEOTIDE SEQUENCE [LARGE SCALE GENOMIC DNA]</scope>
    <source>
        <strain evidence="1">F231</strain>
    </source>
</reference>
<dbReference type="CDD" id="cd09271">
    <property type="entry name" value="RNase_H2-C"/>
    <property type="match status" value="1"/>
</dbReference>
<sequence length="227" mass="25178">MNTYTNNTLPKLCKFVTAINFIRLSGSGGRRKGEKNLNIGYCSSLLTSGFSRVLTNVLLSVICRMEGSSTRSELMEPEEQPPVDLTGGVHLLPCTVKYDGPCPVADYFKPRLTGLEMDGLALEEAYFRGRKLQGTSICFPDGYSGLVISKRTPAKTGASNSSGGNLNIWETRAKFERMTYWNHDSLPSKEDPILRSLHWLPLAEALHRPVMPEDLISTSMSEKNQID</sequence>
<evidence type="ECO:0000313" key="1">
    <source>
        <dbReference type="EMBL" id="KAK4782482.1"/>
    </source>
</evidence>
<dbReference type="GO" id="GO:0006401">
    <property type="term" value="P:RNA catabolic process"/>
    <property type="evidence" value="ECO:0007669"/>
    <property type="project" value="InterPro"/>
</dbReference>
<name>A0AAN7LLW9_TRANT</name>
<dbReference type="PANTHER" id="PTHR47204">
    <property type="entry name" value="OS02G0168900 PROTEIN"/>
    <property type="match status" value="1"/>
</dbReference>
<dbReference type="PANTHER" id="PTHR47204:SF1">
    <property type="entry name" value="RIBONUCLEASE H2 SUBUNIT C"/>
    <property type="match status" value="1"/>
</dbReference>
<accession>A0AAN7LLW9</accession>
<dbReference type="InterPro" id="IPR013924">
    <property type="entry name" value="RNase_H2_suC"/>
</dbReference>
<dbReference type="GO" id="GO:0032299">
    <property type="term" value="C:ribonuclease H2 complex"/>
    <property type="evidence" value="ECO:0007669"/>
    <property type="project" value="InterPro"/>
</dbReference>
<organism evidence="1 2">
    <name type="scientific">Trapa natans</name>
    <name type="common">Water chestnut</name>
    <dbReference type="NCBI Taxonomy" id="22666"/>
    <lineage>
        <taxon>Eukaryota</taxon>
        <taxon>Viridiplantae</taxon>
        <taxon>Streptophyta</taxon>
        <taxon>Embryophyta</taxon>
        <taxon>Tracheophyta</taxon>
        <taxon>Spermatophyta</taxon>
        <taxon>Magnoliopsida</taxon>
        <taxon>eudicotyledons</taxon>
        <taxon>Gunneridae</taxon>
        <taxon>Pentapetalae</taxon>
        <taxon>rosids</taxon>
        <taxon>malvids</taxon>
        <taxon>Myrtales</taxon>
        <taxon>Lythraceae</taxon>
        <taxon>Trapa</taxon>
    </lineage>
</organism>
<keyword evidence="2" id="KW-1185">Reference proteome</keyword>
<dbReference type="Pfam" id="PF08615">
    <property type="entry name" value="RNase_H2_suC"/>
    <property type="match status" value="1"/>
</dbReference>
<comment type="caution">
    <text evidence="1">The sequence shown here is derived from an EMBL/GenBank/DDBJ whole genome shotgun (WGS) entry which is preliminary data.</text>
</comment>
<dbReference type="Proteomes" id="UP001346149">
    <property type="component" value="Unassembled WGS sequence"/>
</dbReference>
<evidence type="ECO:0000313" key="2">
    <source>
        <dbReference type="Proteomes" id="UP001346149"/>
    </source>
</evidence>
<gene>
    <name evidence="1" type="ORF">SAY86_016584</name>
</gene>
<proteinExistence type="predicted"/>
<dbReference type="EMBL" id="JAXQNO010000016">
    <property type="protein sequence ID" value="KAK4782482.1"/>
    <property type="molecule type" value="Genomic_DNA"/>
</dbReference>
<protein>
    <submittedName>
        <fullName evidence="1">Uncharacterized protein</fullName>
    </submittedName>
</protein>
<dbReference type="Gene3D" id="2.40.128.680">
    <property type="match status" value="1"/>
</dbReference>